<dbReference type="Proteomes" id="UP000812982">
    <property type="component" value="Unassembled WGS sequence"/>
</dbReference>
<organism evidence="2 3">
    <name type="scientific">[Mycobacterium] fortunisiensis</name>
    <dbReference type="NCBI Taxonomy" id="2600579"/>
    <lineage>
        <taxon>Bacteria</taxon>
        <taxon>Bacillati</taxon>
        <taxon>Actinomycetota</taxon>
        <taxon>Actinomycetes</taxon>
        <taxon>Mycobacteriales</taxon>
        <taxon>Mycobacteriaceae</taxon>
        <taxon>Mycolicibacterium</taxon>
    </lineage>
</organism>
<evidence type="ECO:0000313" key="3">
    <source>
        <dbReference type="Proteomes" id="UP000812982"/>
    </source>
</evidence>
<feature type="domain" description="Mce/MlaD" evidence="1">
    <location>
        <begin position="41"/>
        <end position="110"/>
    </location>
</feature>
<comment type="caution">
    <text evidence="2">The sequence shown here is derived from an EMBL/GenBank/DDBJ whole genome shotgun (WGS) entry which is preliminary data.</text>
</comment>
<accession>A0ABS6KG91</accession>
<dbReference type="Pfam" id="PF02470">
    <property type="entry name" value="MlaD"/>
    <property type="match status" value="1"/>
</dbReference>
<dbReference type="InterPro" id="IPR003399">
    <property type="entry name" value="Mce/MlaD"/>
</dbReference>
<dbReference type="EMBL" id="VOMB01000002">
    <property type="protein sequence ID" value="MBU9762567.1"/>
    <property type="molecule type" value="Genomic_DNA"/>
</dbReference>
<reference evidence="2 3" key="1">
    <citation type="journal article" date="2021" name="Sci. Rep.">
        <title>Phenotypic and genomic hallmarks of a novel, potentially pathogenic rapidly growing Mycobacterium species related to the Mycobacterium fortuitum complex.</title>
        <authorList>
            <person name="Gharbi R."/>
            <person name="Khanna V."/>
            <person name="Frigui W."/>
            <person name="Mhenni B."/>
            <person name="Brosch R."/>
            <person name="Mardassi H."/>
        </authorList>
    </citation>
    <scope>NUCLEOTIDE SEQUENCE [LARGE SCALE GENOMIC DNA]</scope>
    <source>
        <strain evidence="2 3">TNTM28</strain>
    </source>
</reference>
<evidence type="ECO:0000313" key="2">
    <source>
        <dbReference type="EMBL" id="MBU9762567.1"/>
    </source>
</evidence>
<dbReference type="InterPro" id="IPR052336">
    <property type="entry name" value="MlaD_Phospholipid_Transporter"/>
</dbReference>
<evidence type="ECO:0000259" key="1">
    <source>
        <dbReference type="Pfam" id="PF02470"/>
    </source>
</evidence>
<protein>
    <submittedName>
        <fullName evidence="2">MCE family protein</fullName>
    </submittedName>
</protein>
<sequence>MRIRNLVSFAALAAIIVVAIGYIAGLGVRLSPPDHRTNLSMAVESTNGLVVGSNVLLRGVPVGKVTAIRPTVDAAAVDFYIDGAHQVPVDSVVRLDNLSALGEAYIGLFPRTSAGPMLTDGQRIATESVQQPPSIADLAVSVGRLLEQADPEQLKRIVAEADTALPDPDAVLPNISRAGALLRNETTSMNGRGQQLLDNIQTLLAEAGYVGPALAGLAPRLHELGPNMQAIFAGAMGIVLAGSPESLQRFKDYLDRIQNFLDTRSPDVKVLAETLLPNIRSIGSALTNFDTGQLLGNMLRGVPADGAINLRVTIPPPG</sequence>
<dbReference type="PANTHER" id="PTHR33371">
    <property type="entry name" value="INTERMEMBRANE PHOSPHOLIPID TRANSPORT SYSTEM BINDING PROTEIN MLAD-RELATED"/>
    <property type="match status" value="1"/>
</dbReference>
<name>A0ABS6KG91_9MYCO</name>
<gene>
    <name evidence="2" type="ORF">FR943_01700</name>
</gene>
<keyword evidence="3" id="KW-1185">Reference proteome</keyword>
<dbReference type="RefSeq" id="WP_217154548.1">
    <property type="nucleotide sequence ID" value="NZ_VOMB01000002.1"/>
</dbReference>
<dbReference type="PANTHER" id="PTHR33371:SF16">
    <property type="entry name" value="MCE-FAMILY PROTEIN MCE3F"/>
    <property type="match status" value="1"/>
</dbReference>
<proteinExistence type="predicted"/>